<dbReference type="EMBL" id="JAHRIO010014118">
    <property type="protein sequence ID" value="MEQ2163326.1"/>
    <property type="molecule type" value="Genomic_DNA"/>
</dbReference>
<sequence length="121" mass="13094">TEILRFVRDQLCFFGFCSAVQVVPSETSGPDLEQSAGFRDKAALCFPGRSSLQTGEAETKQLRSDGELLFTTILGSEEQNLQPQRSGPQLQHLTGLRSPAAGFWTGESKLQTGNSKAGCIK</sequence>
<dbReference type="Proteomes" id="UP001476798">
    <property type="component" value="Unassembled WGS sequence"/>
</dbReference>
<keyword evidence="2" id="KW-1185">Reference proteome</keyword>
<accession>A0ABV0MW12</accession>
<evidence type="ECO:0000313" key="2">
    <source>
        <dbReference type="Proteomes" id="UP001476798"/>
    </source>
</evidence>
<feature type="non-terminal residue" evidence="1">
    <location>
        <position position="1"/>
    </location>
</feature>
<evidence type="ECO:0000313" key="1">
    <source>
        <dbReference type="EMBL" id="MEQ2163326.1"/>
    </source>
</evidence>
<name>A0ABV0MW12_9TELE</name>
<proteinExistence type="predicted"/>
<organism evidence="1 2">
    <name type="scientific">Goodea atripinnis</name>
    <dbReference type="NCBI Taxonomy" id="208336"/>
    <lineage>
        <taxon>Eukaryota</taxon>
        <taxon>Metazoa</taxon>
        <taxon>Chordata</taxon>
        <taxon>Craniata</taxon>
        <taxon>Vertebrata</taxon>
        <taxon>Euteleostomi</taxon>
        <taxon>Actinopterygii</taxon>
        <taxon>Neopterygii</taxon>
        <taxon>Teleostei</taxon>
        <taxon>Neoteleostei</taxon>
        <taxon>Acanthomorphata</taxon>
        <taxon>Ovalentaria</taxon>
        <taxon>Atherinomorphae</taxon>
        <taxon>Cyprinodontiformes</taxon>
        <taxon>Goodeidae</taxon>
        <taxon>Goodea</taxon>
    </lineage>
</organism>
<gene>
    <name evidence="1" type="ORF">GOODEAATRI_028895</name>
</gene>
<comment type="caution">
    <text evidence="1">The sequence shown here is derived from an EMBL/GenBank/DDBJ whole genome shotgun (WGS) entry which is preliminary data.</text>
</comment>
<reference evidence="1 2" key="1">
    <citation type="submission" date="2021-06" db="EMBL/GenBank/DDBJ databases">
        <authorList>
            <person name="Palmer J.M."/>
        </authorList>
    </citation>
    <scope>NUCLEOTIDE SEQUENCE [LARGE SCALE GENOMIC DNA]</scope>
    <source>
        <strain evidence="1 2">GA_2019</strain>
        <tissue evidence="1">Muscle</tissue>
    </source>
</reference>
<protein>
    <submittedName>
        <fullName evidence="1">Uncharacterized protein</fullName>
    </submittedName>
</protein>